<reference evidence="6 7" key="1">
    <citation type="submission" date="2014-03" db="EMBL/GenBank/DDBJ databases">
        <title>Genome sequence of Sphingobium yanoikuyae B1.</title>
        <authorList>
            <person name="Gan H.M."/>
            <person name="Gan H.Y."/>
            <person name="Savka M.A."/>
        </authorList>
    </citation>
    <scope>NUCLEOTIDE SEQUENCE [LARGE SCALE GENOMIC DNA]</scope>
    <source>
        <strain evidence="6 7">B1</strain>
    </source>
</reference>
<sequence length="321" mass="36051">MDLKDLLSFIAVATERNFTRAAEQLGISQPPLSRQIKELEAELGLQLFDRNMRPIKLTNAGRMLLEHSHRVVGAFAQLEEAMRRLKQGERHQFVFGFVGSTIYGPIPNMIRRFRDTALNLDIDLIEMSTRNQIEALKEGRIDAGLGRLTFDDPAVKRRVIEHEPLVVAMPNGHPFAQATAPLRLEELIDETIILYPSQPRPSYVDHVLGIFQDYALHPHKVREVRELQAALGLVAAQFGITLVPASIQKLRQEDLIYRPLAESGATSPIILNWRANDQSPAITALLAICAELEVFTTMNEAPGRRTERHWDTTADAGGDRS</sequence>
<dbReference type="InterPro" id="IPR000847">
    <property type="entry name" value="LysR_HTH_N"/>
</dbReference>
<dbReference type="AlphaFoldDB" id="A0A084E1T8"/>
<dbReference type="Gene3D" id="3.40.190.10">
    <property type="entry name" value="Periplasmic binding protein-like II"/>
    <property type="match status" value="2"/>
</dbReference>
<dbReference type="Gene3D" id="1.10.10.10">
    <property type="entry name" value="Winged helix-like DNA-binding domain superfamily/Winged helix DNA-binding domain"/>
    <property type="match status" value="1"/>
</dbReference>
<dbReference type="InterPro" id="IPR005119">
    <property type="entry name" value="LysR_subst-bd"/>
</dbReference>
<dbReference type="PROSITE" id="PS50931">
    <property type="entry name" value="HTH_LYSR"/>
    <property type="match status" value="1"/>
</dbReference>
<name>A0A084E1T8_SPHYA</name>
<protein>
    <submittedName>
        <fullName evidence="6">LysR-family transcriptional regulator</fullName>
    </submittedName>
</protein>
<dbReference type="PANTHER" id="PTHR30346">
    <property type="entry name" value="TRANSCRIPTIONAL DUAL REGULATOR HCAR-RELATED"/>
    <property type="match status" value="1"/>
</dbReference>
<evidence type="ECO:0000259" key="5">
    <source>
        <dbReference type="PROSITE" id="PS50931"/>
    </source>
</evidence>
<dbReference type="InterPro" id="IPR036388">
    <property type="entry name" value="WH-like_DNA-bd_sf"/>
</dbReference>
<dbReference type="GO" id="GO:0003677">
    <property type="term" value="F:DNA binding"/>
    <property type="evidence" value="ECO:0007669"/>
    <property type="project" value="UniProtKB-KW"/>
</dbReference>
<dbReference type="Pfam" id="PF00126">
    <property type="entry name" value="HTH_1"/>
    <property type="match status" value="1"/>
</dbReference>
<dbReference type="PANTHER" id="PTHR30346:SF17">
    <property type="entry name" value="LYSR FAMILY TRANSCRIPTIONAL REGULATOR"/>
    <property type="match status" value="1"/>
</dbReference>
<comment type="similarity">
    <text evidence="1">Belongs to the LysR transcriptional regulatory family.</text>
</comment>
<dbReference type="SUPFAM" id="SSF53850">
    <property type="entry name" value="Periplasmic binding protein-like II"/>
    <property type="match status" value="1"/>
</dbReference>
<evidence type="ECO:0000256" key="4">
    <source>
        <dbReference type="ARBA" id="ARBA00023163"/>
    </source>
</evidence>
<dbReference type="eggNOG" id="COG0583">
    <property type="taxonomic scope" value="Bacteria"/>
</dbReference>
<proteinExistence type="inferred from homology"/>
<comment type="caution">
    <text evidence="6">The sequence shown here is derived from an EMBL/GenBank/DDBJ whole genome shotgun (WGS) entry which is preliminary data.</text>
</comment>
<evidence type="ECO:0000313" key="7">
    <source>
        <dbReference type="Proteomes" id="UP000028534"/>
    </source>
</evidence>
<dbReference type="PRINTS" id="PR00039">
    <property type="entry name" value="HTHLYSR"/>
</dbReference>
<gene>
    <name evidence="6" type="primary">catR</name>
    <name evidence="6" type="ORF">CP98_05364</name>
</gene>
<evidence type="ECO:0000256" key="3">
    <source>
        <dbReference type="ARBA" id="ARBA00023125"/>
    </source>
</evidence>
<dbReference type="Proteomes" id="UP000028534">
    <property type="component" value="Unassembled WGS sequence"/>
</dbReference>
<dbReference type="EMBL" id="JGVR01000096">
    <property type="protein sequence ID" value="KEZ11930.1"/>
    <property type="molecule type" value="Genomic_DNA"/>
</dbReference>
<dbReference type="FunFam" id="1.10.10.10:FF:000001">
    <property type="entry name" value="LysR family transcriptional regulator"/>
    <property type="match status" value="1"/>
</dbReference>
<keyword evidence="3" id="KW-0238">DNA-binding</keyword>
<keyword evidence="2" id="KW-0805">Transcription regulation</keyword>
<dbReference type="InterPro" id="IPR036390">
    <property type="entry name" value="WH_DNA-bd_sf"/>
</dbReference>
<dbReference type="PATRIC" id="fig|13690.10.peg.5576"/>
<feature type="domain" description="HTH lysR-type" evidence="5">
    <location>
        <begin position="1"/>
        <end position="58"/>
    </location>
</feature>
<evidence type="ECO:0000313" key="6">
    <source>
        <dbReference type="EMBL" id="KEZ11930.1"/>
    </source>
</evidence>
<dbReference type="Pfam" id="PF03466">
    <property type="entry name" value="LysR_substrate"/>
    <property type="match status" value="1"/>
</dbReference>
<dbReference type="SUPFAM" id="SSF46785">
    <property type="entry name" value="Winged helix' DNA-binding domain"/>
    <property type="match status" value="1"/>
</dbReference>
<dbReference type="RefSeq" id="WP_080727392.1">
    <property type="nucleotide sequence ID" value="NZ_JGVR01000096.1"/>
</dbReference>
<evidence type="ECO:0000256" key="1">
    <source>
        <dbReference type="ARBA" id="ARBA00009437"/>
    </source>
</evidence>
<organism evidence="6 7">
    <name type="scientific">Sphingobium yanoikuyae</name>
    <name type="common">Sphingomonas yanoikuyae</name>
    <dbReference type="NCBI Taxonomy" id="13690"/>
    <lineage>
        <taxon>Bacteria</taxon>
        <taxon>Pseudomonadati</taxon>
        <taxon>Pseudomonadota</taxon>
        <taxon>Alphaproteobacteria</taxon>
        <taxon>Sphingomonadales</taxon>
        <taxon>Sphingomonadaceae</taxon>
        <taxon>Sphingobium</taxon>
    </lineage>
</organism>
<keyword evidence="4" id="KW-0804">Transcription</keyword>
<dbReference type="GO" id="GO:0003700">
    <property type="term" value="F:DNA-binding transcription factor activity"/>
    <property type="evidence" value="ECO:0007669"/>
    <property type="project" value="InterPro"/>
</dbReference>
<accession>A0A084E1T8</accession>
<evidence type="ECO:0000256" key="2">
    <source>
        <dbReference type="ARBA" id="ARBA00023015"/>
    </source>
</evidence>
<dbReference type="CDD" id="cd08445">
    <property type="entry name" value="PBP2_BenM_CatM_CatR"/>
    <property type="match status" value="1"/>
</dbReference>
<dbReference type="GO" id="GO:0032993">
    <property type="term" value="C:protein-DNA complex"/>
    <property type="evidence" value="ECO:0007669"/>
    <property type="project" value="TreeGrafter"/>
</dbReference>